<evidence type="ECO:0000259" key="3">
    <source>
        <dbReference type="Pfam" id="PF00892"/>
    </source>
</evidence>
<evidence type="ECO:0000313" key="4">
    <source>
        <dbReference type="EMBL" id="KAL2612455.1"/>
    </source>
</evidence>
<proteinExistence type="inferred from homology"/>
<comment type="similarity">
    <text evidence="1">Belongs to the drug/metabolite transporter (DMT) superfamily. Plant drug/metabolite exporter (P-DME) (TC 2.A.7.4) family.</text>
</comment>
<feature type="transmembrane region" description="Helical" evidence="2">
    <location>
        <begin position="232"/>
        <end position="258"/>
    </location>
</feature>
<feature type="transmembrane region" description="Helical" evidence="2">
    <location>
        <begin position="278"/>
        <end position="295"/>
    </location>
</feature>
<dbReference type="Pfam" id="PF00892">
    <property type="entry name" value="EamA"/>
    <property type="match status" value="2"/>
</dbReference>
<keyword evidence="5" id="KW-1185">Reference proteome</keyword>
<evidence type="ECO:0000256" key="2">
    <source>
        <dbReference type="SAM" id="Phobius"/>
    </source>
</evidence>
<evidence type="ECO:0000313" key="5">
    <source>
        <dbReference type="Proteomes" id="UP001605036"/>
    </source>
</evidence>
<keyword evidence="2" id="KW-1133">Transmembrane helix</keyword>
<evidence type="ECO:0000256" key="1">
    <source>
        <dbReference type="ARBA" id="ARBA00007635"/>
    </source>
</evidence>
<reference evidence="4 5" key="1">
    <citation type="submission" date="2024-09" db="EMBL/GenBank/DDBJ databases">
        <title>Chromosome-scale assembly of Riccia fluitans.</title>
        <authorList>
            <person name="Paukszto L."/>
            <person name="Sawicki J."/>
            <person name="Karawczyk K."/>
            <person name="Piernik-Szablinska J."/>
            <person name="Szczecinska M."/>
            <person name="Mazdziarz M."/>
        </authorList>
    </citation>
    <scope>NUCLEOTIDE SEQUENCE [LARGE SCALE GENOMIC DNA]</scope>
    <source>
        <strain evidence="4">Rf_01</strain>
        <tissue evidence="4">Aerial parts of the thallus</tissue>
    </source>
</reference>
<dbReference type="PANTHER" id="PTHR22911">
    <property type="entry name" value="ACYL-MALONYL CONDENSING ENZYME-RELATED"/>
    <property type="match status" value="1"/>
</dbReference>
<dbReference type="InterPro" id="IPR000620">
    <property type="entry name" value="EamA_dom"/>
</dbReference>
<dbReference type="PANTHER" id="PTHR22911:SF76">
    <property type="entry name" value="EAMA DOMAIN-CONTAINING PROTEIN"/>
    <property type="match status" value="1"/>
</dbReference>
<dbReference type="AlphaFoldDB" id="A0ABD1XU20"/>
<feature type="transmembrane region" description="Helical" evidence="2">
    <location>
        <begin position="307"/>
        <end position="327"/>
    </location>
</feature>
<gene>
    <name evidence="4" type="ORF">R1flu_024147</name>
</gene>
<feature type="transmembrane region" description="Helical" evidence="2">
    <location>
        <begin position="47"/>
        <end position="66"/>
    </location>
</feature>
<accession>A0ABD1XU20</accession>
<keyword evidence="2" id="KW-0472">Membrane</keyword>
<keyword evidence="2" id="KW-0812">Transmembrane</keyword>
<feature type="transmembrane region" description="Helical" evidence="2">
    <location>
        <begin position="201"/>
        <end position="220"/>
    </location>
</feature>
<organism evidence="4 5">
    <name type="scientific">Riccia fluitans</name>
    <dbReference type="NCBI Taxonomy" id="41844"/>
    <lineage>
        <taxon>Eukaryota</taxon>
        <taxon>Viridiplantae</taxon>
        <taxon>Streptophyta</taxon>
        <taxon>Embryophyta</taxon>
        <taxon>Marchantiophyta</taxon>
        <taxon>Marchantiopsida</taxon>
        <taxon>Marchantiidae</taxon>
        <taxon>Marchantiales</taxon>
        <taxon>Ricciaceae</taxon>
        <taxon>Riccia</taxon>
    </lineage>
</organism>
<name>A0ABD1XU20_9MARC</name>
<feature type="transmembrane region" description="Helical" evidence="2">
    <location>
        <begin position="145"/>
        <end position="164"/>
    </location>
</feature>
<comment type="caution">
    <text evidence="4">The sequence shown here is derived from an EMBL/GenBank/DDBJ whole genome shotgun (WGS) entry which is preliminary data.</text>
</comment>
<sequence>MTHESRIQPSDPVVTYSTEGNYHTNLSGGSHDEAETAEEKTAAGTPWFVWPLLALSVLLGSSSGAIMKKMELQHAGAVSLAGWRFQVTAMVLLPCFLFQSLPMSCEARANLFLTGNVCQISLSSLGLAAYFGFWNWSILHTSLTHSFFLSLMTPLYIAFTTVLMGGSLKKLETCGVALGIAGSLILAAGGAEAQAGSETTLVGDLVAFLAAGGFALYLMASRSCRGSLPVYVYMFPPTVLTAIMLGIVGVLLEGWGSWFPGAPDSINGPFGWLRNREFLLWTIFLGIVPGFLCYVEYNIVLAFTNSLVVSMALAVFPLSGSLLGWLMGLADKPQLIYVRRRCIDDECHDHC</sequence>
<feature type="transmembrane region" description="Helical" evidence="2">
    <location>
        <begin position="78"/>
        <end position="98"/>
    </location>
</feature>
<feature type="transmembrane region" description="Helical" evidence="2">
    <location>
        <begin position="110"/>
        <end position="133"/>
    </location>
</feature>
<feature type="domain" description="EamA" evidence="3">
    <location>
        <begin position="52"/>
        <end position="186"/>
    </location>
</feature>
<protein>
    <recommendedName>
        <fullName evidence="3">EamA domain-containing protein</fullName>
    </recommendedName>
</protein>
<feature type="transmembrane region" description="Helical" evidence="2">
    <location>
        <begin position="176"/>
        <end position="195"/>
    </location>
</feature>
<dbReference type="Proteomes" id="UP001605036">
    <property type="component" value="Unassembled WGS sequence"/>
</dbReference>
<feature type="domain" description="EamA" evidence="3">
    <location>
        <begin position="202"/>
        <end position="327"/>
    </location>
</feature>
<dbReference type="EMBL" id="JBHFFA010000007">
    <property type="protein sequence ID" value="KAL2612455.1"/>
    <property type="molecule type" value="Genomic_DNA"/>
</dbReference>